<dbReference type="Gene3D" id="3.40.50.2000">
    <property type="entry name" value="Glycogen Phosphorylase B"/>
    <property type="match status" value="1"/>
</dbReference>
<reference evidence="2 3" key="1">
    <citation type="journal article" date="2021" name="Int. J. Syst. Evol. Microbiol.">
        <title>Amazonocrinis nigriterrae gen. nov., sp. nov., Atlanticothrix silvestris gen. nov., sp. nov. and Dendronalium phyllosphericum gen. nov., sp. nov., nostocacean cyanobacteria from Brazilian environments.</title>
        <authorList>
            <person name="Alvarenga D.O."/>
            <person name="Andreote A.P.D."/>
            <person name="Branco L.H.Z."/>
            <person name="Delbaje E."/>
            <person name="Cruz R.B."/>
            <person name="Varani A.M."/>
            <person name="Fiore M.F."/>
        </authorList>
    </citation>
    <scope>NUCLEOTIDE SEQUENCE [LARGE SCALE GENOMIC DNA]</scope>
    <source>
        <strain evidence="2 3">CENA67</strain>
    </source>
</reference>
<comment type="caution">
    <text evidence="2">The sequence shown here is derived from an EMBL/GenBank/DDBJ whole genome shotgun (WGS) entry which is preliminary data.</text>
</comment>
<dbReference type="AlphaFoldDB" id="A0A8J7HZJ5"/>
<keyword evidence="3" id="KW-1185">Reference proteome</keyword>
<sequence length="418" mass="46849">MRLMIYSHDGFGLGNILRMLAICTHLLDSIGELSILVVSGSPMLHSFRLPKRLDYIKLPCLNRGISGKFSAKYLGIAVDETVKLRSELILSAIANFKPDIFLVDKKPYGIRDELKATIEYLKAKLPETPIILLLRDILDHPDITVKEWRKHGYYEAIDKFYERVLVLGTPEIFNICHEYQMPPKVANKVQFCGYIRKELGRKKPNLVLNELQLSPEEKLILVSPGGGEDGYRLIDTYLSSLALLPATYQLRSLIICGPEMPLIEQAALQHKAALYPSVQIGEFTDDLMSYIAAADALVTMGGYNTTCEILSVGKPAVVVPRHKPSQEQWIRAEQLAKRGVLKAIHPDNLTPESLLRSLLEQLDTPQSQISHPAIDLNGLPNISQYIKTLITNKKGVVPSRQSHQSSNKLRDLAILKQV</sequence>
<evidence type="ECO:0000313" key="3">
    <source>
        <dbReference type="Proteomes" id="UP000632766"/>
    </source>
</evidence>
<dbReference type="RefSeq" id="WP_198127221.1">
    <property type="nucleotide sequence ID" value="NZ_JAECZC010000062.1"/>
</dbReference>
<dbReference type="SUPFAM" id="SSF53756">
    <property type="entry name" value="UDP-Glycosyltransferase/glycogen phosphorylase"/>
    <property type="match status" value="1"/>
</dbReference>
<gene>
    <name evidence="2" type="ORF">I8748_25160</name>
</gene>
<dbReference type="PANTHER" id="PTHR21015">
    <property type="entry name" value="UDP-N-ACETYLGLUCOSAMINE--N-ACETYLMURAMYL-(PENTAPEPTIDE) PYROPHOSPHORYL-UNDECAPRENOL N-ACETYLGLUCOSAMINE TRANSFERASE 1"/>
    <property type="match status" value="1"/>
</dbReference>
<dbReference type="InterPro" id="IPR007235">
    <property type="entry name" value="Glyco_trans_28_C"/>
</dbReference>
<dbReference type="EMBL" id="JAECZC010000062">
    <property type="protein sequence ID" value="MBH8565424.1"/>
    <property type="molecule type" value="Genomic_DNA"/>
</dbReference>
<proteinExistence type="predicted"/>
<protein>
    <submittedName>
        <fullName evidence="2">Glycosyltransferase</fullName>
    </submittedName>
</protein>
<organism evidence="2 3">
    <name type="scientific">Amazonocrinis nigriterrae CENA67</name>
    <dbReference type="NCBI Taxonomy" id="2794033"/>
    <lineage>
        <taxon>Bacteria</taxon>
        <taxon>Bacillati</taxon>
        <taxon>Cyanobacteriota</taxon>
        <taxon>Cyanophyceae</taxon>
        <taxon>Nostocales</taxon>
        <taxon>Nostocaceae</taxon>
        <taxon>Amazonocrinis</taxon>
        <taxon>Amazonocrinis nigriterrae</taxon>
    </lineage>
</organism>
<accession>A0A8J7HZJ5</accession>
<dbReference type="GO" id="GO:0016758">
    <property type="term" value="F:hexosyltransferase activity"/>
    <property type="evidence" value="ECO:0007669"/>
    <property type="project" value="InterPro"/>
</dbReference>
<feature type="domain" description="Glycosyl transferase family 28 C-terminal" evidence="1">
    <location>
        <begin position="232"/>
        <end position="371"/>
    </location>
</feature>
<evidence type="ECO:0000259" key="1">
    <source>
        <dbReference type="Pfam" id="PF04101"/>
    </source>
</evidence>
<dbReference type="PANTHER" id="PTHR21015:SF28">
    <property type="entry name" value="SLL1722 PROTEIN"/>
    <property type="match status" value="1"/>
</dbReference>
<evidence type="ECO:0000313" key="2">
    <source>
        <dbReference type="EMBL" id="MBH8565424.1"/>
    </source>
</evidence>
<dbReference type="Proteomes" id="UP000632766">
    <property type="component" value="Unassembled WGS sequence"/>
</dbReference>
<name>A0A8J7HZJ5_9NOST</name>
<dbReference type="Pfam" id="PF04101">
    <property type="entry name" value="Glyco_tran_28_C"/>
    <property type="match status" value="1"/>
</dbReference>